<comment type="caution">
    <text evidence="2">The sequence shown here is derived from an EMBL/GenBank/DDBJ whole genome shotgun (WGS) entry which is preliminary data.</text>
</comment>
<evidence type="ECO:0000256" key="1">
    <source>
        <dbReference type="SAM" id="MobiDB-lite"/>
    </source>
</evidence>
<sequence length="556" mass="62386">MSTSSNTAPTIAHILSHIDSHPGSILTKSQQTTYLKTLTTTHFCPYHSSTFGHTFHNETSLRKALTSIMATYLKLGVDVRPGKTAVDELFERGSEMLDEEYVQGVKSAAQGRVLQKRVVEESESEDHCSDEEHREDWAERPWESPSSGSDGDWEPGSKRTRAARKRRVQVVGKGSPSFSPPPAPKKRSRQFPPSCNGMNEVESPVPLKRPCTAVGRHTLYVRSDSEDSDCDGDTDDEFCNKRITTWRKSVQKSCTAETMIRRLSTLLEKNHLPASKPLVPQCQARKASVLEIDAALPVPRDLCAQVAELNKLLQWTTERYFADLSISRSADLVTRPTRELDNLYAQVFGKAEWQSKAVTLQSNHSLHVVDLLRSLISAFLFTRIFTKHEDFPWLSTEAILMLNLFKGKISSRLSTEHRDEAIDIAVASLFEDERLRNALLKPQAKKLASECLLTLNGHLNMLRRSACKSDADAESRLHEDLVSVCEQALRIQSGLVLNAESFEWKWYASGHYFESMLMQVEGGMRDGSEVALTLFPGVEWTDEKKGGLVPAVVKRL</sequence>
<accession>A0ABR0E6J9</accession>
<protein>
    <submittedName>
        <fullName evidence="2">Uncharacterized protein</fullName>
    </submittedName>
</protein>
<gene>
    <name evidence="2" type="ORF">PRZ48_012706</name>
</gene>
<feature type="compositionally biased region" description="Basic residues" evidence="1">
    <location>
        <begin position="158"/>
        <end position="168"/>
    </location>
</feature>
<feature type="region of interest" description="Disordered" evidence="1">
    <location>
        <begin position="116"/>
        <end position="201"/>
    </location>
</feature>
<reference evidence="2 3" key="1">
    <citation type="journal article" date="2023" name="G3 (Bethesda)">
        <title>A chromosome-level genome assembly of Zasmidium syzygii isolated from banana leaves.</title>
        <authorList>
            <person name="van Westerhoven A.C."/>
            <person name="Mehrabi R."/>
            <person name="Talebi R."/>
            <person name="Steentjes M.B.F."/>
            <person name="Corcolon B."/>
            <person name="Chong P.A."/>
            <person name="Kema G.H.J."/>
            <person name="Seidl M.F."/>
        </authorList>
    </citation>
    <scope>NUCLEOTIDE SEQUENCE [LARGE SCALE GENOMIC DNA]</scope>
    <source>
        <strain evidence="2 3">P124</strain>
    </source>
</reference>
<organism evidence="2 3">
    <name type="scientific">Zasmidium cellare</name>
    <name type="common">Wine cellar mold</name>
    <name type="synonym">Racodium cellare</name>
    <dbReference type="NCBI Taxonomy" id="395010"/>
    <lineage>
        <taxon>Eukaryota</taxon>
        <taxon>Fungi</taxon>
        <taxon>Dikarya</taxon>
        <taxon>Ascomycota</taxon>
        <taxon>Pezizomycotina</taxon>
        <taxon>Dothideomycetes</taxon>
        <taxon>Dothideomycetidae</taxon>
        <taxon>Mycosphaerellales</taxon>
        <taxon>Mycosphaerellaceae</taxon>
        <taxon>Zasmidium</taxon>
    </lineage>
</organism>
<keyword evidence="3" id="KW-1185">Reference proteome</keyword>
<proteinExistence type="predicted"/>
<name>A0ABR0E6J9_ZASCE</name>
<dbReference type="Proteomes" id="UP001305779">
    <property type="component" value="Unassembled WGS sequence"/>
</dbReference>
<evidence type="ECO:0000313" key="3">
    <source>
        <dbReference type="Proteomes" id="UP001305779"/>
    </source>
</evidence>
<feature type="compositionally biased region" description="Basic and acidic residues" evidence="1">
    <location>
        <begin position="117"/>
        <end position="142"/>
    </location>
</feature>
<dbReference type="EMBL" id="JAXOVC010000010">
    <property type="protein sequence ID" value="KAK4496723.1"/>
    <property type="molecule type" value="Genomic_DNA"/>
</dbReference>
<evidence type="ECO:0000313" key="2">
    <source>
        <dbReference type="EMBL" id="KAK4496723.1"/>
    </source>
</evidence>